<feature type="compositionally biased region" description="Basic and acidic residues" evidence="1">
    <location>
        <begin position="295"/>
        <end position="309"/>
    </location>
</feature>
<feature type="domain" description="DUF7918" evidence="2">
    <location>
        <begin position="10"/>
        <end position="248"/>
    </location>
</feature>
<proteinExistence type="predicted"/>
<sequence length="329" mass="37965">MVAIPSVPSLDVEIVVDGKPARVYRSPDWNVCPLSRTSFHLPTGSKGSLPYKFRYIEAKPDKQFYVWLRTVPEFQQWSHHVAFEILVDGKLAAIVHQRKEDTTVNGVWWNSVHGPEKLTPGGDDVALHFQFAELEIVNSTRHLSARQRDLATHGGTVTVRCFHMNYCPPVPPTRSQEEYKTWGIPGLPEWARRDRTMDCVTRLVPSECAARRGPVLAMNYSDPGRRPFAIFEFRYRFRGTLIREGIMPPPTIADHVRDMYEHEVRQRLIQVLEEQERLEQELTIKEEFESTLPRIKRESSVHEDNESSVRRKARRLNTGGRVKAELADD</sequence>
<accession>A0ABR3VA10</accession>
<evidence type="ECO:0000259" key="2">
    <source>
        <dbReference type="Pfam" id="PF25534"/>
    </source>
</evidence>
<feature type="region of interest" description="Disordered" evidence="1">
    <location>
        <begin position="293"/>
        <end position="329"/>
    </location>
</feature>
<evidence type="ECO:0000313" key="4">
    <source>
        <dbReference type="Proteomes" id="UP001583172"/>
    </source>
</evidence>
<evidence type="ECO:0000313" key="3">
    <source>
        <dbReference type="EMBL" id="KAL1838551.1"/>
    </source>
</evidence>
<dbReference type="InterPro" id="IPR057678">
    <property type="entry name" value="DUF7918"/>
</dbReference>
<evidence type="ECO:0000256" key="1">
    <source>
        <dbReference type="SAM" id="MobiDB-lite"/>
    </source>
</evidence>
<dbReference type="PANTHER" id="PTHR36223">
    <property type="entry name" value="BETA-LACTAMASE-TYPE TRANSPEPTIDASE FOLD DOMAIN CONTAINING PROTEIN"/>
    <property type="match status" value="1"/>
</dbReference>
<name>A0ABR3VA10_HUMIN</name>
<organism evidence="3 4">
    <name type="scientific">Humicola insolens</name>
    <name type="common">Soft-rot fungus</name>
    <dbReference type="NCBI Taxonomy" id="85995"/>
    <lineage>
        <taxon>Eukaryota</taxon>
        <taxon>Fungi</taxon>
        <taxon>Dikarya</taxon>
        <taxon>Ascomycota</taxon>
        <taxon>Pezizomycotina</taxon>
        <taxon>Sordariomycetes</taxon>
        <taxon>Sordariomycetidae</taxon>
        <taxon>Sordariales</taxon>
        <taxon>Chaetomiaceae</taxon>
        <taxon>Mycothermus</taxon>
    </lineage>
</organism>
<protein>
    <recommendedName>
        <fullName evidence="2">DUF7918 domain-containing protein</fullName>
    </recommendedName>
</protein>
<dbReference type="PANTHER" id="PTHR36223:SF1">
    <property type="entry name" value="TRANSCRIPTION ELONGATION FACTOR EAF N-TERMINAL DOMAIN-CONTAINING PROTEIN"/>
    <property type="match status" value="1"/>
</dbReference>
<comment type="caution">
    <text evidence="3">The sequence shown here is derived from an EMBL/GenBank/DDBJ whole genome shotgun (WGS) entry which is preliminary data.</text>
</comment>
<dbReference type="Proteomes" id="UP001583172">
    <property type="component" value="Unassembled WGS sequence"/>
</dbReference>
<keyword evidence="4" id="KW-1185">Reference proteome</keyword>
<reference evidence="3 4" key="1">
    <citation type="journal article" date="2024" name="Commun. Biol.">
        <title>Comparative genomic analysis of thermophilic fungi reveals convergent evolutionary adaptations and gene losses.</title>
        <authorList>
            <person name="Steindorff A.S."/>
            <person name="Aguilar-Pontes M.V."/>
            <person name="Robinson A.J."/>
            <person name="Andreopoulos B."/>
            <person name="LaButti K."/>
            <person name="Kuo A."/>
            <person name="Mondo S."/>
            <person name="Riley R."/>
            <person name="Otillar R."/>
            <person name="Haridas S."/>
            <person name="Lipzen A."/>
            <person name="Grimwood J."/>
            <person name="Schmutz J."/>
            <person name="Clum A."/>
            <person name="Reid I.D."/>
            <person name="Moisan M.C."/>
            <person name="Butler G."/>
            <person name="Nguyen T.T.M."/>
            <person name="Dewar K."/>
            <person name="Conant G."/>
            <person name="Drula E."/>
            <person name="Henrissat B."/>
            <person name="Hansel C."/>
            <person name="Singer S."/>
            <person name="Hutchinson M.I."/>
            <person name="de Vries R.P."/>
            <person name="Natvig D.O."/>
            <person name="Powell A.J."/>
            <person name="Tsang A."/>
            <person name="Grigoriev I.V."/>
        </authorList>
    </citation>
    <scope>NUCLEOTIDE SEQUENCE [LARGE SCALE GENOMIC DNA]</scope>
    <source>
        <strain evidence="3 4">CBS 620.91</strain>
    </source>
</reference>
<dbReference type="Pfam" id="PF25534">
    <property type="entry name" value="DUF7918"/>
    <property type="match status" value="1"/>
</dbReference>
<dbReference type="EMBL" id="JAZGSY010000208">
    <property type="protein sequence ID" value="KAL1838551.1"/>
    <property type="molecule type" value="Genomic_DNA"/>
</dbReference>
<gene>
    <name evidence="3" type="ORF">VTJ49DRAFT_2549</name>
</gene>